<sequence>MLPASSAAMHLVRALGFCCRLSSPPGTEPRSTAKHREGSSLKQEACSPSFVLLALPPATAAFRGSGFTSQGVVIKQSVRVHPTVGLKDTTYCTKHVALLRIPPSQQPFYSAFPPRDRLSRASSLCRRSFSERMPNPPTRGSSRDLTNPATDRASTSTSAAEAPPSYASASSTSGRNDLESTAISDSTSHNISTPSIVPTESTESEAGIRRGVSVAPSVQSGRNIDPTFDYTNYGYTPGGPLVWDWTDPVNLPDYQPYFEPQGELLNELQNQQSSTQDFSPHPPFPTPQVVTQFPNPFLASQPRFAQPALPPIPRFPVSSSASATPTPSPVARSAGPSPSISQMPTQTRRQPPPPPVRVSETPGGTKRKARTSPSSLQSPTQATSSRTVGTTSKRVNRPREAPGSAQASSSSQTEKRSVTTRSQAAVEAPQAAEVEDPGTDSDTPIVPSESPPPERAGSTGKARVVPDVPTSALSSTLPAGKVFPIQIGPELFRLSGASLSSDAPSYFSQFFGEQLLSNSGRSGSLKTLYIDRDPNTFRDISLHLQGYYVKPSDGAHFVRLFADAQFYSLPRLTQQLFKSEIHIQIGNRHFQIPRDIFSAPGDSPNFFSLGFAHFFSTPSQVFPGLDRATLLRPPAIHPPALPGRCAETFDDILKLLQGYPVDIRDQTHRANLLRDARYFHLKGLEQKLLPVDISYNLARERSEILMRLEDIRQSGISFVAFEQGSTGSNLQPPNTTATSSSSQPPPPPPPQPSTSGSSKPASPTNPSIPLPALPPPTGYIHYARPYTDSQPHVLILEISPLPYPIATTTPTLTSISNPNSPTLLKSESATLDPRTLRLAFAGQTKARISSLFSVVASKLALPTAASTGRPLGVLLMEGRGLSGLEASPANSGVSGEKVRCTVGRDAFVVVDGVGVVWGQDGGTVAGVGEDGEEWPKIQSWGGRSLEELVMKEWVLVRSQWRLRVGPKSKSDNYEEEEGEESDDDDEEEDENEEDERIVEVSMEAVRIEAYTAQRYRNSARAFLG</sequence>
<dbReference type="Gene3D" id="3.30.710.10">
    <property type="entry name" value="Potassium Channel Kv1.1, Chain A"/>
    <property type="match status" value="2"/>
</dbReference>
<gene>
    <name evidence="2" type="ORF">K402DRAFT_454405</name>
</gene>
<feature type="compositionally biased region" description="Polar residues" evidence="1">
    <location>
        <begin position="371"/>
        <end position="393"/>
    </location>
</feature>
<feature type="compositionally biased region" description="Low complexity" evidence="1">
    <location>
        <begin position="731"/>
        <end position="742"/>
    </location>
</feature>
<feature type="compositionally biased region" description="Low complexity" evidence="1">
    <location>
        <begin position="753"/>
        <end position="765"/>
    </location>
</feature>
<feature type="compositionally biased region" description="Low complexity" evidence="1">
    <location>
        <begin position="423"/>
        <end position="432"/>
    </location>
</feature>
<organism evidence="2 3">
    <name type="scientific">Aulographum hederae CBS 113979</name>
    <dbReference type="NCBI Taxonomy" id="1176131"/>
    <lineage>
        <taxon>Eukaryota</taxon>
        <taxon>Fungi</taxon>
        <taxon>Dikarya</taxon>
        <taxon>Ascomycota</taxon>
        <taxon>Pezizomycotina</taxon>
        <taxon>Dothideomycetes</taxon>
        <taxon>Pleosporomycetidae</taxon>
        <taxon>Aulographales</taxon>
        <taxon>Aulographaceae</taxon>
    </lineage>
</organism>
<feature type="region of interest" description="Disordered" evidence="1">
    <location>
        <begin position="127"/>
        <end position="209"/>
    </location>
</feature>
<protein>
    <recommendedName>
        <fullName evidence="4">Potassium channel tetramerisation-type BTB domain-containing protein</fullName>
    </recommendedName>
</protein>
<feature type="compositionally biased region" description="Polar residues" evidence="1">
    <location>
        <begin position="179"/>
        <end position="201"/>
    </location>
</feature>
<dbReference type="PANTHER" id="PTHR31758:SF2">
    <property type="entry name" value="BTB_POZ DOMAIN-CONTAINING PROTEIN YLR108C"/>
    <property type="match status" value="1"/>
</dbReference>
<dbReference type="PANTHER" id="PTHR31758">
    <property type="entry name" value="BTB/POZ DOMAIN-CONTAINING PROTEIN YLR108C"/>
    <property type="match status" value="1"/>
</dbReference>
<evidence type="ECO:0000256" key="1">
    <source>
        <dbReference type="SAM" id="MobiDB-lite"/>
    </source>
</evidence>
<feature type="compositionally biased region" description="Low complexity" evidence="1">
    <location>
        <begin position="316"/>
        <end position="334"/>
    </location>
</feature>
<dbReference type="InterPro" id="IPR011333">
    <property type="entry name" value="SKP1/BTB/POZ_sf"/>
</dbReference>
<dbReference type="Proteomes" id="UP000800041">
    <property type="component" value="Unassembled WGS sequence"/>
</dbReference>
<keyword evidence="3" id="KW-1185">Reference proteome</keyword>
<evidence type="ECO:0008006" key="4">
    <source>
        <dbReference type="Google" id="ProtNLM"/>
    </source>
</evidence>
<name>A0A6G1GZS0_9PEZI</name>
<dbReference type="SUPFAM" id="SSF54695">
    <property type="entry name" value="POZ domain"/>
    <property type="match status" value="1"/>
</dbReference>
<feature type="region of interest" description="Disordered" evidence="1">
    <location>
        <begin position="270"/>
        <end position="466"/>
    </location>
</feature>
<feature type="compositionally biased region" description="Low complexity" evidence="1">
    <location>
        <begin position="148"/>
        <end position="173"/>
    </location>
</feature>
<dbReference type="EMBL" id="ML977157">
    <property type="protein sequence ID" value="KAF1986425.1"/>
    <property type="molecule type" value="Genomic_DNA"/>
</dbReference>
<feature type="region of interest" description="Disordered" evidence="1">
    <location>
        <begin position="966"/>
        <end position="998"/>
    </location>
</feature>
<dbReference type="OrthoDB" id="2414723at2759"/>
<proteinExistence type="predicted"/>
<feature type="compositionally biased region" description="Polar residues" evidence="1">
    <location>
        <begin position="138"/>
        <end position="147"/>
    </location>
</feature>
<feature type="compositionally biased region" description="Acidic residues" evidence="1">
    <location>
        <begin position="973"/>
        <end position="996"/>
    </location>
</feature>
<evidence type="ECO:0000313" key="3">
    <source>
        <dbReference type="Proteomes" id="UP000800041"/>
    </source>
</evidence>
<evidence type="ECO:0000313" key="2">
    <source>
        <dbReference type="EMBL" id="KAF1986425.1"/>
    </source>
</evidence>
<accession>A0A6G1GZS0</accession>
<reference evidence="2" key="1">
    <citation type="journal article" date="2020" name="Stud. Mycol.">
        <title>101 Dothideomycetes genomes: a test case for predicting lifestyles and emergence of pathogens.</title>
        <authorList>
            <person name="Haridas S."/>
            <person name="Albert R."/>
            <person name="Binder M."/>
            <person name="Bloem J."/>
            <person name="Labutti K."/>
            <person name="Salamov A."/>
            <person name="Andreopoulos B."/>
            <person name="Baker S."/>
            <person name="Barry K."/>
            <person name="Bills G."/>
            <person name="Bluhm B."/>
            <person name="Cannon C."/>
            <person name="Castanera R."/>
            <person name="Culley D."/>
            <person name="Daum C."/>
            <person name="Ezra D."/>
            <person name="Gonzalez J."/>
            <person name="Henrissat B."/>
            <person name="Kuo A."/>
            <person name="Liang C."/>
            <person name="Lipzen A."/>
            <person name="Lutzoni F."/>
            <person name="Magnuson J."/>
            <person name="Mondo S."/>
            <person name="Nolan M."/>
            <person name="Ohm R."/>
            <person name="Pangilinan J."/>
            <person name="Park H.-J."/>
            <person name="Ramirez L."/>
            <person name="Alfaro M."/>
            <person name="Sun H."/>
            <person name="Tritt A."/>
            <person name="Yoshinaga Y."/>
            <person name="Zwiers L.-H."/>
            <person name="Turgeon B."/>
            <person name="Goodwin S."/>
            <person name="Spatafora J."/>
            <person name="Crous P."/>
            <person name="Grigoriev I."/>
        </authorList>
    </citation>
    <scope>NUCLEOTIDE SEQUENCE</scope>
    <source>
        <strain evidence="2">CBS 113979</strain>
    </source>
</reference>
<feature type="compositionally biased region" description="Pro residues" evidence="1">
    <location>
        <begin position="743"/>
        <end position="752"/>
    </location>
</feature>
<feature type="region of interest" description="Disordered" evidence="1">
    <location>
        <begin position="724"/>
        <end position="773"/>
    </location>
</feature>
<dbReference type="AlphaFoldDB" id="A0A6G1GZS0"/>